<dbReference type="Pfam" id="PF10551">
    <property type="entry name" value="MULE"/>
    <property type="match status" value="1"/>
</dbReference>
<dbReference type="InterPro" id="IPR018289">
    <property type="entry name" value="MULE_transposase_dom"/>
</dbReference>
<dbReference type="PANTHER" id="PTHR47718:SF10">
    <property type="entry name" value="PROTEIN FAR1-RELATED SEQUENCE"/>
    <property type="match status" value="1"/>
</dbReference>
<comment type="caution">
    <text evidence="3">The sequence shown here is derived from an EMBL/GenBank/DDBJ whole genome shotgun (WGS) entry which is preliminary data.</text>
</comment>
<dbReference type="AlphaFoldDB" id="A0AAV3RAW9"/>
<accession>A0AAV3RAW9</accession>
<gene>
    <name evidence="3" type="ORF">LIER_26305</name>
</gene>
<proteinExistence type="predicted"/>
<evidence type="ECO:0000259" key="2">
    <source>
        <dbReference type="Pfam" id="PF10551"/>
    </source>
</evidence>
<feature type="domain" description="MULE transposase" evidence="2">
    <location>
        <begin position="58"/>
        <end position="146"/>
    </location>
</feature>
<evidence type="ECO:0000313" key="4">
    <source>
        <dbReference type="Proteomes" id="UP001454036"/>
    </source>
</evidence>
<reference evidence="3 4" key="1">
    <citation type="submission" date="2024-01" db="EMBL/GenBank/DDBJ databases">
        <title>The complete chloroplast genome sequence of Lithospermum erythrorhizon: insights into the phylogenetic relationship among Boraginaceae species and the maternal lineages of purple gromwells.</title>
        <authorList>
            <person name="Okada T."/>
            <person name="Watanabe K."/>
        </authorList>
    </citation>
    <scope>NUCLEOTIDE SEQUENCE [LARGE SCALE GENOMIC DNA]</scope>
</reference>
<dbReference type="PANTHER" id="PTHR47718">
    <property type="entry name" value="OS01G0519700 PROTEIN"/>
    <property type="match status" value="1"/>
</dbReference>
<organism evidence="3 4">
    <name type="scientific">Lithospermum erythrorhizon</name>
    <name type="common">Purple gromwell</name>
    <name type="synonym">Lithospermum officinale var. erythrorhizon</name>
    <dbReference type="NCBI Taxonomy" id="34254"/>
    <lineage>
        <taxon>Eukaryota</taxon>
        <taxon>Viridiplantae</taxon>
        <taxon>Streptophyta</taxon>
        <taxon>Embryophyta</taxon>
        <taxon>Tracheophyta</taxon>
        <taxon>Spermatophyta</taxon>
        <taxon>Magnoliopsida</taxon>
        <taxon>eudicotyledons</taxon>
        <taxon>Gunneridae</taxon>
        <taxon>Pentapetalae</taxon>
        <taxon>asterids</taxon>
        <taxon>lamiids</taxon>
        <taxon>Boraginales</taxon>
        <taxon>Boraginaceae</taxon>
        <taxon>Boraginoideae</taxon>
        <taxon>Lithospermeae</taxon>
        <taxon>Lithospermum</taxon>
    </lineage>
</organism>
<protein>
    <recommendedName>
        <fullName evidence="2">MULE transposase domain-containing protein</fullName>
    </recommendedName>
</protein>
<dbReference type="Proteomes" id="UP001454036">
    <property type="component" value="Unassembled WGS sequence"/>
</dbReference>
<keyword evidence="4" id="KW-1185">Reference proteome</keyword>
<feature type="region of interest" description="Disordered" evidence="1">
    <location>
        <begin position="1"/>
        <end position="30"/>
    </location>
</feature>
<evidence type="ECO:0000256" key="1">
    <source>
        <dbReference type="SAM" id="MobiDB-lite"/>
    </source>
</evidence>
<name>A0AAV3RAW9_LITER</name>
<evidence type="ECO:0000313" key="3">
    <source>
        <dbReference type="EMBL" id="GAA0172486.1"/>
    </source>
</evidence>
<dbReference type="EMBL" id="BAABME010008148">
    <property type="protein sequence ID" value="GAA0172486.1"/>
    <property type="molecule type" value="Genomic_DNA"/>
</dbReference>
<sequence length="184" mass="21648">MHREISQHSVTRCEQWETQPEGHATSSRLDKKKREMIERLSKSMRPKQCLHSFPQVLIIYSTYNTNRYKQPLLEIVGFTSTWKTFIVAYDFLSSENKETYVWALECLKNVMKCMPNVIVTDRDLALVLDVENVFSTSAHLLCRRHIDMDIESYVTKMMKNNVMGKSVAKNWKILIKGHSRRIFT</sequence>
<feature type="compositionally biased region" description="Polar residues" evidence="1">
    <location>
        <begin position="7"/>
        <end position="18"/>
    </location>
</feature>